<dbReference type="Pfam" id="PF01755">
    <property type="entry name" value="Glyco_transf_25"/>
    <property type="match status" value="1"/>
</dbReference>
<dbReference type="AlphaFoldDB" id="A0A106BY57"/>
<comment type="caution">
    <text evidence="2">The sequence shown here is derived from an EMBL/GenBank/DDBJ whole genome shotgun (WGS) entry which is preliminary data.</text>
</comment>
<dbReference type="CDD" id="cd06532">
    <property type="entry name" value="Glyco_transf_25"/>
    <property type="match status" value="1"/>
</dbReference>
<protein>
    <recommendedName>
        <fullName evidence="1">Glycosyl transferase family 25 domain-containing protein</fullName>
    </recommendedName>
</protein>
<organism evidence="2">
    <name type="scientific">Shewanella frigidimarina</name>
    <dbReference type="NCBI Taxonomy" id="56812"/>
    <lineage>
        <taxon>Bacteria</taxon>
        <taxon>Pseudomonadati</taxon>
        <taxon>Pseudomonadota</taxon>
        <taxon>Gammaproteobacteria</taxon>
        <taxon>Alteromonadales</taxon>
        <taxon>Shewanellaceae</taxon>
        <taxon>Shewanella</taxon>
    </lineage>
</organism>
<evidence type="ECO:0000313" key="3">
    <source>
        <dbReference type="Proteomes" id="UP000055702"/>
    </source>
</evidence>
<evidence type="ECO:0000313" key="2">
    <source>
        <dbReference type="EMBL" id="KVX00664.1"/>
    </source>
</evidence>
<dbReference type="EMBL" id="LRDC01000040">
    <property type="protein sequence ID" value="KVX00664.1"/>
    <property type="molecule type" value="Genomic_DNA"/>
</dbReference>
<dbReference type="RefSeq" id="WP_059747024.1">
    <property type="nucleotide sequence ID" value="NZ_JBBMQR010000005.1"/>
</dbReference>
<evidence type="ECO:0000259" key="1">
    <source>
        <dbReference type="Pfam" id="PF01755"/>
    </source>
</evidence>
<reference evidence="2 3" key="1">
    <citation type="submission" date="2016-01" db="EMBL/GenBank/DDBJ databases">
        <title>Draft genome of the antarctic isolate Shewanella frigidimarina Ag06-30.</title>
        <authorList>
            <person name="Parmeciano Di Noto G."/>
            <person name="Vazquez S."/>
            <person name="Mac Cormack W."/>
            <person name="Iriarte A."/>
            <person name="Quiroga C."/>
        </authorList>
    </citation>
    <scope>NUCLEOTIDE SEQUENCE [LARGE SCALE GENOMIC DNA]</scope>
    <source>
        <strain evidence="2 3">Ag06-30</strain>
    </source>
</reference>
<gene>
    <name evidence="2" type="ORF">AWJ07_07895</name>
</gene>
<name>A0A106BY57_SHEFR</name>
<feature type="domain" description="Glycosyl transferase family 25" evidence="1">
    <location>
        <begin position="5"/>
        <end position="181"/>
    </location>
</feature>
<sequence>MLKYKVFVINLARSQERLAQIAAQLAEVNIPFERIDAVEGKLLSADEIEAVSPARIAKQHYYRDLSKGEIGCSLSHKRAWQKIIDDDLDLAFVFEDDIHLEANFAATINMILNLPTMDWDFIKLYPLTRKSRKNIQSSMQYGEFEFVTYKKFPLGAMAQAISRRGAESLIKHMPYIVQPVDGHLKSWWTLGIRPFGLLPYCISVDIEGPSDINPDGNLERAPQRRVTKLMLNWSRALMRFIATPQLEKQFRQFTQALKKD</sequence>
<dbReference type="Proteomes" id="UP000055702">
    <property type="component" value="Unassembled WGS sequence"/>
</dbReference>
<accession>A0A106BY57</accession>
<proteinExistence type="predicted"/>
<dbReference type="InterPro" id="IPR002654">
    <property type="entry name" value="Glyco_trans_25"/>
</dbReference>